<dbReference type="GO" id="GO:0005737">
    <property type="term" value="C:cytoplasm"/>
    <property type="evidence" value="ECO:0007669"/>
    <property type="project" value="UniProtKB-SubCell"/>
</dbReference>
<dbReference type="PANTHER" id="PTHR10257:SF60">
    <property type="entry name" value="SERINE_THREONINE PROTEIN PHOSPHATASE 2A 55 KDA REGULATORY SUBUNIT B' DELTA ISOFORM"/>
    <property type="match status" value="1"/>
</dbReference>
<evidence type="ECO:0000256" key="3">
    <source>
        <dbReference type="ARBA" id="ARBA00022490"/>
    </source>
</evidence>
<dbReference type="Proteomes" id="UP000017836">
    <property type="component" value="Unassembled WGS sequence"/>
</dbReference>
<comment type="subcellular location">
    <subcellularLocation>
        <location evidence="1">Cytoplasm</location>
    </subcellularLocation>
</comment>
<dbReference type="FunFam" id="1.25.10.10:FF:000041">
    <property type="entry name" value="Serine/threonine protein phosphatase 2A regulatory subunit"/>
    <property type="match status" value="1"/>
</dbReference>
<evidence type="ECO:0000256" key="5">
    <source>
        <dbReference type="SAM" id="MobiDB-lite"/>
    </source>
</evidence>
<keyword evidence="7" id="KW-1185">Reference proteome</keyword>
<dbReference type="Gene3D" id="1.25.10.10">
    <property type="entry name" value="Leucine-rich Repeat Variant"/>
    <property type="match status" value="1"/>
</dbReference>
<dbReference type="OrthoDB" id="10264446at2759"/>
<sequence length="528" mass="60386">MIKQILGKLPRRPSKSSDSREGVGNSIPNARVANNYHPSRGENSAPATRSGNDSESYLVPGSNQVKKLGLIDRANGNSASSAYEALPSFKDVPSAEKQNLFIRKLNMCCVAFDFTDPSKNQKEKDVKRQTLLELVDYITSANGKFTETIMQEITKMVAVNLFRTLPSSSHETKVIENFDQEEEEPVMDPAWPHLQIVYELLLRFVVSTETDAKLAKRYIDHSFVLRLLDLFDSEDPREREYLKTILHRIYGKFMVHRPFIRKAINNIFYRFIFETEKHNGVAELLEILGSIINGFALPLKEEHKLFLVRALIPLHKPKCVAMYHQQLSYCITQFVEKDCKLADTVIRGLLKYWPITNSSKEVMFLGELEEVLEATQAAEFERCMVPLFRQIARCLNSSHFQVAERALFLWNNDHILNLIKQNRKVILPIVFPALERNTKNHWNQAVQSLTLNVRKIFSDLDHELFEACLAKFREDEAKDEVIQEKREATWKRLEDVAASRAVSNEAVLIPQTVPLSKVAGGQRANIGG</sequence>
<gene>
    <name evidence="6" type="ORF">AMTR_s00049p00063500</name>
</gene>
<dbReference type="GO" id="GO:0000159">
    <property type="term" value="C:protein phosphatase type 2A complex"/>
    <property type="evidence" value="ECO:0007669"/>
    <property type="project" value="UniProtKB-UniRule"/>
</dbReference>
<dbReference type="Pfam" id="PF01603">
    <property type="entry name" value="B56"/>
    <property type="match status" value="1"/>
</dbReference>
<keyword evidence="3" id="KW-0963">Cytoplasm</keyword>
<dbReference type="STRING" id="13333.W1Q0R1"/>
<accession>W1Q0R1</accession>
<dbReference type="InterPro" id="IPR016024">
    <property type="entry name" value="ARM-type_fold"/>
</dbReference>
<protein>
    <recommendedName>
        <fullName evidence="4">Serine/threonine protein phosphatase 2A regulatory subunit</fullName>
    </recommendedName>
</protein>
<comment type="function">
    <text evidence="4">The B regulatory subunit might modulate substrate selectivity and catalytic activity, and also might direct the localization of the catalytic enzyme to a particular subcellular compartment.</text>
</comment>
<dbReference type="eggNOG" id="KOG2085">
    <property type="taxonomic scope" value="Eukaryota"/>
</dbReference>
<dbReference type="Gramene" id="ERN13610">
    <property type="protein sequence ID" value="ERN13610"/>
    <property type="gene ID" value="AMTR_s00049p00063500"/>
</dbReference>
<feature type="compositionally biased region" description="Polar residues" evidence="5">
    <location>
        <begin position="41"/>
        <end position="59"/>
    </location>
</feature>
<proteinExistence type="inferred from homology"/>
<dbReference type="PANTHER" id="PTHR10257">
    <property type="entry name" value="SERINE/THREONINE PROTEIN PHOSPHATASE 2A PP2A REGULATORY SUBUNIT B"/>
    <property type="match status" value="1"/>
</dbReference>
<dbReference type="PIRSF" id="PIRSF028043">
    <property type="entry name" value="PP2A_B56"/>
    <property type="match status" value="1"/>
</dbReference>
<dbReference type="SUPFAM" id="SSF48371">
    <property type="entry name" value="ARM repeat"/>
    <property type="match status" value="1"/>
</dbReference>
<evidence type="ECO:0000256" key="4">
    <source>
        <dbReference type="PIRNR" id="PIRNR028043"/>
    </source>
</evidence>
<dbReference type="AlphaFoldDB" id="W1Q0R1"/>
<dbReference type="GO" id="GO:0007165">
    <property type="term" value="P:signal transduction"/>
    <property type="evidence" value="ECO:0007669"/>
    <property type="project" value="InterPro"/>
</dbReference>
<evidence type="ECO:0000313" key="6">
    <source>
        <dbReference type="EMBL" id="ERN13610.1"/>
    </source>
</evidence>
<dbReference type="EMBL" id="KI392567">
    <property type="protein sequence ID" value="ERN13610.1"/>
    <property type="molecule type" value="Genomic_DNA"/>
</dbReference>
<reference evidence="7" key="1">
    <citation type="journal article" date="2013" name="Science">
        <title>The Amborella genome and the evolution of flowering plants.</title>
        <authorList>
            <consortium name="Amborella Genome Project"/>
        </authorList>
    </citation>
    <scope>NUCLEOTIDE SEQUENCE [LARGE SCALE GENOMIC DNA]</scope>
</reference>
<feature type="region of interest" description="Disordered" evidence="5">
    <location>
        <begin position="1"/>
        <end position="59"/>
    </location>
</feature>
<evidence type="ECO:0000313" key="7">
    <source>
        <dbReference type="Proteomes" id="UP000017836"/>
    </source>
</evidence>
<dbReference type="InterPro" id="IPR002554">
    <property type="entry name" value="PP2A_B56"/>
</dbReference>
<dbReference type="OMA" id="QESKMLE"/>
<evidence type="ECO:0000256" key="2">
    <source>
        <dbReference type="ARBA" id="ARBA00009745"/>
    </source>
</evidence>
<dbReference type="GO" id="GO:0072542">
    <property type="term" value="F:protein phosphatase activator activity"/>
    <property type="evidence" value="ECO:0000318"/>
    <property type="project" value="GO_Central"/>
</dbReference>
<dbReference type="KEGG" id="atr:18441854"/>
<dbReference type="GO" id="GO:0051177">
    <property type="term" value="P:meiotic sister chromatid cohesion"/>
    <property type="evidence" value="ECO:0000318"/>
    <property type="project" value="GO_Central"/>
</dbReference>
<evidence type="ECO:0000256" key="1">
    <source>
        <dbReference type="ARBA" id="ARBA00004496"/>
    </source>
</evidence>
<dbReference type="HOGENOM" id="CLU_012437_4_1_1"/>
<organism evidence="6 7">
    <name type="scientific">Amborella trichopoda</name>
    <dbReference type="NCBI Taxonomy" id="13333"/>
    <lineage>
        <taxon>Eukaryota</taxon>
        <taxon>Viridiplantae</taxon>
        <taxon>Streptophyta</taxon>
        <taxon>Embryophyta</taxon>
        <taxon>Tracheophyta</taxon>
        <taxon>Spermatophyta</taxon>
        <taxon>Magnoliopsida</taxon>
        <taxon>Amborellales</taxon>
        <taxon>Amborellaceae</taxon>
        <taxon>Amborella</taxon>
    </lineage>
</organism>
<name>W1Q0R1_AMBTC</name>
<comment type="similarity">
    <text evidence="2">Belongs to the phosphatase 2A regulatory subunit B56 family.</text>
</comment>
<dbReference type="InterPro" id="IPR011989">
    <property type="entry name" value="ARM-like"/>
</dbReference>